<keyword evidence="8" id="KW-0547">Nucleotide-binding</keyword>
<keyword evidence="4" id="KW-1003">Cell membrane</keyword>
<dbReference type="HOGENOM" id="CLU_000445_89_6_9"/>
<keyword evidence="10" id="KW-0067">ATP-binding</keyword>
<evidence type="ECO:0000256" key="12">
    <source>
        <dbReference type="ARBA" id="ARBA00023012"/>
    </source>
</evidence>
<evidence type="ECO:0000256" key="10">
    <source>
        <dbReference type="ARBA" id="ARBA00022840"/>
    </source>
</evidence>
<gene>
    <name evidence="17" type="ORF">GCWU000342_00801</name>
</gene>
<evidence type="ECO:0000256" key="14">
    <source>
        <dbReference type="SAM" id="Phobius"/>
    </source>
</evidence>
<evidence type="ECO:0000256" key="5">
    <source>
        <dbReference type="ARBA" id="ARBA00022553"/>
    </source>
</evidence>
<evidence type="ECO:0000256" key="9">
    <source>
        <dbReference type="ARBA" id="ARBA00022777"/>
    </source>
</evidence>
<dbReference type="PANTHER" id="PTHR45528:SF1">
    <property type="entry name" value="SENSOR HISTIDINE KINASE CPXA"/>
    <property type="match status" value="1"/>
</dbReference>
<dbReference type="Gene3D" id="6.10.340.10">
    <property type="match status" value="1"/>
</dbReference>
<dbReference type="CDD" id="cd00082">
    <property type="entry name" value="HisKA"/>
    <property type="match status" value="1"/>
</dbReference>
<feature type="domain" description="HAMP" evidence="16">
    <location>
        <begin position="194"/>
        <end position="246"/>
    </location>
</feature>
<dbReference type="SUPFAM" id="SSF55874">
    <property type="entry name" value="ATPase domain of HSP90 chaperone/DNA topoisomerase II/histidine kinase"/>
    <property type="match status" value="1"/>
</dbReference>
<evidence type="ECO:0000256" key="2">
    <source>
        <dbReference type="ARBA" id="ARBA00004651"/>
    </source>
</evidence>
<sequence>MRMRKQSLVVSFRMTVTWIAVASIAATLLTLAVAFALYLLEENRGIYPANYHERQIPAIEQYVRQMNTELLSKEREEDLSGVIGDQGIRYQVVDGQGKFLYGTETNPVLSSRGDLIRHLNITSIYQEKNKYLSLVPLLGGDGEIQGAVALVYQVKMFPVNSRGSWVSVLLNGAFFSPIVYIVLFTMYFSRRFIRRINQPLQLLQEAAEKIKKRDLDFQINYHADNELGQLCKAFSEMQEELRKSLSAQWKMEQERIEMVDALAHDIKTPASIILAYTESLLDHPHMDPDQSRRYLSVIERNAKKCTRLARQMKEASESEQAGSKAEYVRMNLYSFLEQKVREYRLQAKEKRIEIQLCDDKSLHASYTLDRNKLDRIFDNILSNSLSYTPAGGYIRIRAFADGEVIRYQLSDTGSGFAGRDLEHATERFYRGDEGRHSGDGHSGLGLYTVKQLVSQMGGELDLSNEEDGGACVRFSQRICSDSDNV</sequence>
<comment type="caution">
    <text evidence="17">The sequence shown here is derived from an EMBL/GenBank/DDBJ whole genome shotgun (WGS) entry which is preliminary data.</text>
</comment>
<evidence type="ECO:0000256" key="11">
    <source>
        <dbReference type="ARBA" id="ARBA00022989"/>
    </source>
</evidence>
<dbReference type="eggNOG" id="COG5002">
    <property type="taxonomic scope" value="Bacteria"/>
</dbReference>
<dbReference type="Proteomes" id="UP000003494">
    <property type="component" value="Unassembled WGS sequence"/>
</dbReference>
<comment type="subcellular location">
    <subcellularLocation>
        <location evidence="2">Cell membrane</location>
        <topology evidence="2">Multi-pass membrane protein</topology>
    </subcellularLocation>
</comment>
<dbReference type="InterPro" id="IPR003594">
    <property type="entry name" value="HATPase_dom"/>
</dbReference>
<dbReference type="SUPFAM" id="SSF158472">
    <property type="entry name" value="HAMP domain-like"/>
    <property type="match status" value="1"/>
</dbReference>
<dbReference type="EC" id="2.7.13.3" evidence="3"/>
<dbReference type="GO" id="GO:0005524">
    <property type="term" value="F:ATP binding"/>
    <property type="evidence" value="ECO:0007669"/>
    <property type="project" value="UniProtKB-KW"/>
</dbReference>
<dbReference type="GO" id="GO:0005886">
    <property type="term" value="C:plasma membrane"/>
    <property type="evidence" value="ECO:0007669"/>
    <property type="project" value="UniProtKB-SubCell"/>
</dbReference>
<keyword evidence="11 14" id="KW-1133">Transmembrane helix</keyword>
<dbReference type="InterPro" id="IPR003661">
    <property type="entry name" value="HisK_dim/P_dom"/>
</dbReference>
<dbReference type="STRING" id="626523.GCWU000342_00801"/>
<reference evidence="17" key="1">
    <citation type="submission" date="2009-04" db="EMBL/GenBank/DDBJ databases">
        <authorList>
            <person name="Weinstock G."/>
            <person name="Sodergren E."/>
            <person name="Clifton S."/>
            <person name="Fulton L."/>
            <person name="Fulton B."/>
            <person name="Courtney L."/>
            <person name="Fronick C."/>
            <person name="Harrison M."/>
            <person name="Strong C."/>
            <person name="Farmer C."/>
            <person name="Delahaunty K."/>
            <person name="Markovic C."/>
            <person name="Hall O."/>
            <person name="Minx P."/>
            <person name="Tomlinson C."/>
            <person name="Mitreva M."/>
            <person name="Nelson J."/>
            <person name="Hou S."/>
            <person name="Wollam A."/>
            <person name="Pepin K.H."/>
            <person name="Johnson M."/>
            <person name="Bhonagiri V."/>
            <person name="Nash W.E."/>
            <person name="Warren W."/>
            <person name="Chinwalla A."/>
            <person name="Mardis E.R."/>
            <person name="Wilson R.K."/>
        </authorList>
    </citation>
    <scope>NUCLEOTIDE SEQUENCE [LARGE SCALE GENOMIC DNA]</scope>
    <source>
        <strain evidence="17">DSM 14600</strain>
    </source>
</reference>
<evidence type="ECO:0000256" key="6">
    <source>
        <dbReference type="ARBA" id="ARBA00022679"/>
    </source>
</evidence>
<dbReference type="InterPro" id="IPR036097">
    <property type="entry name" value="HisK_dim/P_sf"/>
</dbReference>
<dbReference type="PANTHER" id="PTHR45528">
    <property type="entry name" value="SENSOR HISTIDINE KINASE CPXA"/>
    <property type="match status" value="1"/>
</dbReference>
<dbReference type="SMART" id="SM00387">
    <property type="entry name" value="HATPase_c"/>
    <property type="match status" value="1"/>
</dbReference>
<dbReference type="AlphaFoldDB" id="C4G9Z6"/>
<evidence type="ECO:0000259" key="16">
    <source>
        <dbReference type="PROSITE" id="PS50885"/>
    </source>
</evidence>
<protein>
    <recommendedName>
        <fullName evidence="3">histidine kinase</fullName>
        <ecNumber evidence="3">2.7.13.3</ecNumber>
    </recommendedName>
</protein>
<feature type="transmembrane region" description="Helical" evidence="14">
    <location>
        <begin position="165"/>
        <end position="188"/>
    </location>
</feature>
<dbReference type="Gene3D" id="1.10.287.130">
    <property type="match status" value="1"/>
</dbReference>
<dbReference type="Pfam" id="PF02518">
    <property type="entry name" value="HATPase_c"/>
    <property type="match status" value="1"/>
</dbReference>
<evidence type="ECO:0000256" key="7">
    <source>
        <dbReference type="ARBA" id="ARBA00022692"/>
    </source>
</evidence>
<evidence type="ECO:0000256" key="1">
    <source>
        <dbReference type="ARBA" id="ARBA00000085"/>
    </source>
</evidence>
<name>C4G9Z6_9FIRM</name>
<dbReference type="Pfam" id="PF00672">
    <property type="entry name" value="HAMP"/>
    <property type="match status" value="1"/>
</dbReference>
<dbReference type="InterPro" id="IPR003660">
    <property type="entry name" value="HAMP_dom"/>
</dbReference>
<evidence type="ECO:0000259" key="15">
    <source>
        <dbReference type="PROSITE" id="PS50109"/>
    </source>
</evidence>
<keyword evidence="9 17" id="KW-0418">Kinase</keyword>
<dbReference type="SUPFAM" id="SSF47384">
    <property type="entry name" value="Homodimeric domain of signal transducing histidine kinase"/>
    <property type="match status" value="1"/>
</dbReference>
<organism evidence="17 18">
    <name type="scientific">Shuttleworthella satelles DSM 14600</name>
    <dbReference type="NCBI Taxonomy" id="626523"/>
    <lineage>
        <taxon>Bacteria</taxon>
        <taxon>Bacillati</taxon>
        <taxon>Bacillota</taxon>
        <taxon>Clostridia</taxon>
        <taxon>Lachnospirales</taxon>
        <taxon>Lachnospiraceae</taxon>
        <taxon>Shuttleworthella</taxon>
    </lineage>
</organism>
<dbReference type="GO" id="GO:0000155">
    <property type="term" value="F:phosphorelay sensor kinase activity"/>
    <property type="evidence" value="ECO:0007669"/>
    <property type="project" value="InterPro"/>
</dbReference>
<keyword evidence="6" id="KW-0808">Transferase</keyword>
<keyword evidence="7 14" id="KW-0812">Transmembrane</keyword>
<dbReference type="PROSITE" id="PS50109">
    <property type="entry name" value="HIS_KIN"/>
    <property type="match status" value="1"/>
</dbReference>
<keyword evidence="13 14" id="KW-0472">Membrane</keyword>
<evidence type="ECO:0000256" key="4">
    <source>
        <dbReference type="ARBA" id="ARBA00022475"/>
    </source>
</evidence>
<evidence type="ECO:0000313" key="17">
    <source>
        <dbReference type="EMBL" id="EEP29443.1"/>
    </source>
</evidence>
<keyword evidence="5" id="KW-0597">Phosphoprotein</keyword>
<proteinExistence type="predicted"/>
<keyword evidence="18" id="KW-1185">Reference proteome</keyword>
<accession>C4G9Z6</accession>
<evidence type="ECO:0000256" key="3">
    <source>
        <dbReference type="ARBA" id="ARBA00012438"/>
    </source>
</evidence>
<comment type="catalytic activity">
    <reaction evidence="1">
        <text>ATP + protein L-histidine = ADP + protein N-phospho-L-histidine.</text>
        <dbReference type="EC" id="2.7.13.3"/>
    </reaction>
</comment>
<dbReference type="InterPro" id="IPR050398">
    <property type="entry name" value="HssS/ArlS-like"/>
</dbReference>
<dbReference type="PROSITE" id="PS50885">
    <property type="entry name" value="HAMP"/>
    <property type="match status" value="1"/>
</dbReference>
<dbReference type="EMBL" id="ACIP02000001">
    <property type="protein sequence ID" value="EEP29443.1"/>
    <property type="molecule type" value="Genomic_DNA"/>
</dbReference>
<dbReference type="InterPro" id="IPR036890">
    <property type="entry name" value="HATPase_C_sf"/>
</dbReference>
<dbReference type="CDD" id="cd06225">
    <property type="entry name" value="HAMP"/>
    <property type="match status" value="1"/>
</dbReference>
<dbReference type="SMART" id="SM00304">
    <property type="entry name" value="HAMP"/>
    <property type="match status" value="1"/>
</dbReference>
<evidence type="ECO:0000313" key="18">
    <source>
        <dbReference type="Proteomes" id="UP000003494"/>
    </source>
</evidence>
<feature type="domain" description="Histidine kinase" evidence="15">
    <location>
        <begin position="261"/>
        <end position="480"/>
    </location>
</feature>
<keyword evidence="12" id="KW-0902">Two-component regulatory system</keyword>
<evidence type="ECO:0000256" key="8">
    <source>
        <dbReference type="ARBA" id="ARBA00022741"/>
    </source>
</evidence>
<dbReference type="InterPro" id="IPR005467">
    <property type="entry name" value="His_kinase_dom"/>
</dbReference>
<dbReference type="Gene3D" id="3.30.565.10">
    <property type="entry name" value="Histidine kinase-like ATPase, C-terminal domain"/>
    <property type="match status" value="1"/>
</dbReference>
<dbReference type="SMART" id="SM00388">
    <property type="entry name" value="HisKA"/>
    <property type="match status" value="1"/>
</dbReference>
<evidence type="ECO:0000256" key="13">
    <source>
        <dbReference type="ARBA" id="ARBA00023136"/>
    </source>
</evidence>
<dbReference type="Pfam" id="PF00512">
    <property type="entry name" value="HisKA"/>
    <property type="match status" value="1"/>
</dbReference>
<feature type="transmembrane region" description="Helical" evidence="14">
    <location>
        <begin position="12"/>
        <end position="40"/>
    </location>
</feature>